<protein>
    <recommendedName>
        <fullName evidence="7">AP2/ERF domain-containing protein</fullName>
    </recommendedName>
</protein>
<proteinExistence type="predicted"/>
<evidence type="ECO:0000256" key="2">
    <source>
        <dbReference type="ARBA" id="ARBA00023015"/>
    </source>
</evidence>
<dbReference type="InterPro" id="IPR036955">
    <property type="entry name" value="AP2/ERF_dom_sf"/>
</dbReference>
<dbReference type="EMBL" id="JACMSC010000011">
    <property type="protein sequence ID" value="KAG6502371.1"/>
    <property type="molecule type" value="Genomic_DNA"/>
</dbReference>
<evidence type="ECO:0000256" key="4">
    <source>
        <dbReference type="ARBA" id="ARBA00023163"/>
    </source>
</evidence>
<dbReference type="Proteomes" id="UP000734854">
    <property type="component" value="Unassembled WGS sequence"/>
</dbReference>
<dbReference type="PRINTS" id="PR00367">
    <property type="entry name" value="ETHRSPELEMNT"/>
</dbReference>
<name>A0A8J5G8V6_ZINOF</name>
<dbReference type="GO" id="GO:0003700">
    <property type="term" value="F:DNA-binding transcription factor activity"/>
    <property type="evidence" value="ECO:0007669"/>
    <property type="project" value="InterPro"/>
</dbReference>
<reference evidence="8 9" key="1">
    <citation type="submission" date="2020-08" db="EMBL/GenBank/DDBJ databases">
        <title>Plant Genome Project.</title>
        <authorList>
            <person name="Zhang R.-G."/>
        </authorList>
    </citation>
    <scope>NUCLEOTIDE SEQUENCE [LARGE SCALE GENOMIC DNA]</scope>
    <source>
        <tissue evidence="8">Rhizome</tissue>
    </source>
</reference>
<sequence length="176" mass="19915">MDDKSEYNQMILEDVWASFISGTSTDRSMQHKPCKTQEDEEDGLQTTNDNLQLLQRLPSLGRWISMGAEVWEDLLNVTPILASPCSNKVNTDSNSNPNVNINTTSKNDDRRNYRGVRRPWGKFAAEIRDVTRKGARVWLGTFNTAEEAAIAYDRAALRVEDERSESSSQFPSGECH</sequence>
<keyword evidence="9" id="KW-1185">Reference proteome</keyword>
<feature type="domain" description="AP2/ERF" evidence="7">
    <location>
        <begin position="112"/>
        <end position="171"/>
    </location>
</feature>
<dbReference type="SUPFAM" id="SSF54171">
    <property type="entry name" value="DNA-binding domain"/>
    <property type="match status" value="1"/>
</dbReference>
<dbReference type="PROSITE" id="PS51032">
    <property type="entry name" value="AP2_ERF"/>
    <property type="match status" value="1"/>
</dbReference>
<evidence type="ECO:0000313" key="8">
    <source>
        <dbReference type="EMBL" id="KAG6502371.1"/>
    </source>
</evidence>
<dbReference type="SMART" id="SM00380">
    <property type="entry name" value="AP2"/>
    <property type="match status" value="1"/>
</dbReference>
<comment type="caution">
    <text evidence="8">The sequence shown here is derived from an EMBL/GenBank/DDBJ whole genome shotgun (WGS) entry which is preliminary data.</text>
</comment>
<comment type="subcellular location">
    <subcellularLocation>
        <location evidence="1">Nucleus</location>
    </subcellularLocation>
</comment>
<feature type="region of interest" description="Disordered" evidence="6">
    <location>
        <begin position="88"/>
        <end position="114"/>
    </location>
</feature>
<dbReference type="PANTHER" id="PTHR31190:SF494">
    <property type="entry name" value="OS09G0434500 PROTEIN"/>
    <property type="match status" value="1"/>
</dbReference>
<feature type="compositionally biased region" description="Polar residues" evidence="6">
    <location>
        <begin position="88"/>
        <end position="105"/>
    </location>
</feature>
<dbReference type="GO" id="GO:0009873">
    <property type="term" value="P:ethylene-activated signaling pathway"/>
    <property type="evidence" value="ECO:0007669"/>
    <property type="project" value="InterPro"/>
</dbReference>
<dbReference type="InterPro" id="IPR001471">
    <property type="entry name" value="AP2/ERF_dom"/>
</dbReference>
<keyword evidence="2" id="KW-0805">Transcription regulation</keyword>
<keyword evidence="3" id="KW-0238">DNA-binding</keyword>
<evidence type="ECO:0000259" key="7">
    <source>
        <dbReference type="PROSITE" id="PS51032"/>
    </source>
</evidence>
<evidence type="ECO:0000256" key="3">
    <source>
        <dbReference type="ARBA" id="ARBA00023125"/>
    </source>
</evidence>
<keyword evidence="5" id="KW-0539">Nucleus</keyword>
<dbReference type="GO" id="GO:0005634">
    <property type="term" value="C:nucleus"/>
    <property type="evidence" value="ECO:0007669"/>
    <property type="project" value="UniProtKB-SubCell"/>
</dbReference>
<dbReference type="GO" id="GO:0003677">
    <property type="term" value="F:DNA binding"/>
    <property type="evidence" value="ECO:0007669"/>
    <property type="project" value="UniProtKB-KW"/>
</dbReference>
<gene>
    <name evidence="8" type="ORF">ZIOFF_042263</name>
</gene>
<dbReference type="Gene3D" id="3.30.730.10">
    <property type="entry name" value="AP2/ERF domain"/>
    <property type="match status" value="1"/>
</dbReference>
<evidence type="ECO:0000256" key="5">
    <source>
        <dbReference type="ARBA" id="ARBA00023242"/>
    </source>
</evidence>
<dbReference type="PANTHER" id="PTHR31190">
    <property type="entry name" value="DNA-BINDING DOMAIN"/>
    <property type="match status" value="1"/>
</dbReference>
<keyword evidence="4" id="KW-0804">Transcription</keyword>
<dbReference type="InterPro" id="IPR044808">
    <property type="entry name" value="ERF_plant"/>
</dbReference>
<dbReference type="Pfam" id="PF00847">
    <property type="entry name" value="AP2"/>
    <property type="match status" value="1"/>
</dbReference>
<evidence type="ECO:0000313" key="9">
    <source>
        <dbReference type="Proteomes" id="UP000734854"/>
    </source>
</evidence>
<dbReference type="AlphaFoldDB" id="A0A8J5G8V6"/>
<dbReference type="CDD" id="cd00018">
    <property type="entry name" value="AP2"/>
    <property type="match status" value="1"/>
</dbReference>
<evidence type="ECO:0000256" key="6">
    <source>
        <dbReference type="SAM" id="MobiDB-lite"/>
    </source>
</evidence>
<accession>A0A8J5G8V6</accession>
<organism evidence="8 9">
    <name type="scientific">Zingiber officinale</name>
    <name type="common">Ginger</name>
    <name type="synonym">Amomum zingiber</name>
    <dbReference type="NCBI Taxonomy" id="94328"/>
    <lineage>
        <taxon>Eukaryota</taxon>
        <taxon>Viridiplantae</taxon>
        <taxon>Streptophyta</taxon>
        <taxon>Embryophyta</taxon>
        <taxon>Tracheophyta</taxon>
        <taxon>Spermatophyta</taxon>
        <taxon>Magnoliopsida</taxon>
        <taxon>Liliopsida</taxon>
        <taxon>Zingiberales</taxon>
        <taxon>Zingiberaceae</taxon>
        <taxon>Zingiber</taxon>
    </lineage>
</organism>
<dbReference type="InterPro" id="IPR016177">
    <property type="entry name" value="DNA-bd_dom_sf"/>
</dbReference>
<evidence type="ECO:0000256" key="1">
    <source>
        <dbReference type="ARBA" id="ARBA00004123"/>
    </source>
</evidence>